<dbReference type="Pfam" id="PF05593">
    <property type="entry name" value="RHS_repeat"/>
    <property type="match status" value="1"/>
</dbReference>
<dbReference type="Proteomes" id="UP000317646">
    <property type="component" value="Unassembled WGS sequence"/>
</dbReference>
<organism evidence="2 3">
    <name type="scientific">Hymenobacter nivis</name>
    <dbReference type="NCBI Taxonomy" id="1850093"/>
    <lineage>
        <taxon>Bacteria</taxon>
        <taxon>Pseudomonadati</taxon>
        <taxon>Bacteroidota</taxon>
        <taxon>Cytophagia</taxon>
        <taxon>Cytophagales</taxon>
        <taxon>Hymenobacteraceae</taxon>
        <taxon>Hymenobacter</taxon>
    </lineage>
</organism>
<name>A0A502GC87_9BACT</name>
<dbReference type="AlphaFoldDB" id="A0A502GC87"/>
<comment type="caution">
    <text evidence="2">The sequence shown here is derived from an EMBL/GenBank/DDBJ whole genome shotgun (WGS) entry which is preliminary data.</text>
</comment>
<proteinExistence type="predicted"/>
<sequence length="1249" mass="136476">MPALRCFQRIFIGCCLWAGTVGAQAQSGAPGPSLYNAVSIASPTAAALGKFTDVPVSYHTGIPEVSVPLYTIKEGPLTLPISLNYHAGGIKVLETASWVGMNWALNAGGVITRSVMGAPDERGTTNAVHGHFSDYGYSTYLTEGGQRAGNSTQPAPNDSKFSTNIYDGEPDLFFFNFNGYSGKFYFNDDRTPVVVDGQDIKIEYYYPHPGSGGGQGDGNIQGFVLTVPTGDRYYFGNTLDIDVPSTSVKPVELTYPTSENSLNTDSNVFSSYYLHKVVAADGVHAISFEYAREKYSYYTLSTYPISNSDRTPDAPLLYSKKEFALVNNNLDGVRLTGIHFSTGDVTFTANTIRTDLGAFGPGGLDDSQNSDLQRQSNPARALDQVSITAGSFCKQFNFSYSYYQAFAATLSTFLAPASSGSSSIQSDKTRLRLDKVVEHACDGSQAVNPWLFHYNGEYLPRRLSLAQDHWGFYNGAETNNQLNTLISTYTLSPTFAYTAGTDPGPGTRVPGANRDPALPYMSAGMLTQVTYPTGGRAVFQFEPNDVWTTYSRWDYLPALFLHVENAYSAARHAEAPVTFQAGSYYELSVDYKRNSPCSQASDPTSALFGYGGPRSNPYPDVVIDGASFQNQHTKSRFTLASKNLPAGAQTLRFDISSSCAGDVADVSLQQVVRRNVTENAYAGGLRIRTVTVKPSATATDTVVTRYSYRFTDGHSTGALYNRPTYVQTVRNDQLALFGYVGDNGATHPETGGCLNPDSSPTKAYLISPCGIRPLSTTQGSHLGYDVVTVTKADSSRTSYRYADTGVGERTYADVCVRTIDPTVCDPTVPSQPTGPANYEYDRGQLKYQSEYNANWQVVKTTAYHHDYDSTRLVTPAYLSKYIAGAGLTGFYVRRGYWQTKSTVTETLYDASASGLAPAHSTTQAQYFASKFHHQVTRSVQTASSGDTVETRTQYAFDLRAPGPDALADGTASYTTACASCDAAYRNRLRSDCTTDDCRYNAYTDNLLCRAAARQTYVTYRRQNFTDPQNTFQARHDAAKNDAEGSLRPVLQLQDDGRLEVVETSQWRNRRLLSANYTTFGPGLSQPTVLYPAQQFGLFLAAPAPTFAPAAVSGNRVQRDGRYAEAPETTLAFDNGALVEVRPKTGIVTAYLWGYGNTLPVAKAVGVRYSTLRTAYTNRGEDLKALRSDPSLARALLTTYVHQPLVGLLRQTDPLGRPVTYEYDALGRLLRTRDEQGHILSQQQYHYAGQ</sequence>
<accession>A0A502GC87</accession>
<gene>
    <name evidence="2" type="ORF">EAH73_21360</name>
</gene>
<evidence type="ECO:0008006" key="4">
    <source>
        <dbReference type="Google" id="ProtNLM"/>
    </source>
</evidence>
<keyword evidence="3" id="KW-1185">Reference proteome</keyword>
<evidence type="ECO:0000256" key="1">
    <source>
        <dbReference type="SAM" id="SignalP"/>
    </source>
</evidence>
<feature type="chain" id="PRO_5021339632" description="RHS repeat protein" evidence="1">
    <location>
        <begin position="26"/>
        <end position="1249"/>
    </location>
</feature>
<evidence type="ECO:0000313" key="2">
    <source>
        <dbReference type="EMBL" id="TPG59464.1"/>
    </source>
</evidence>
<dbReference type="InterPro" id="IPR006530">
    <property type="entry name" value="YD"/>
</dbReference>
<protein>
    <recommendedName>
        <fullName evidence="4">RHS repeat protein</fullName>
    </recommendedName>
</protein>
<dbReference type="EMBL" id="RCYZ01000013">
    <property type="protein sequence ID" value="TPG59464.1"/>
    <property type="molecule type" value="Genomic_DNA"/>
</dbReference>
<feature type="signal peptide" evidence="1">
    <location>
        <begin position="1"/>
        <end position="25"/>
    </location>
</feature>
<reference evidence="2 3" key="1">
    <citation type="journal article" date="2019" name="Environ. Microbiol.">
        <title>Species interactions and distinct microbial communities in high Arctic permafrost affected cryosols are associated with the CH4 and CO2 gas fluxes.</title>
        <authorList>
            <person name="Altshuler I."/>
            <person name="Hamel J."/>
            <person name="Turney S."/>
            <person name="Magnuson E."/>
            <person name="Levesque R."/>
            <person name="Greer C."/>
            <person name="Whyte L.G."/>
        </authorList>
    </citation>
    <scope>NUCLEOTIDE SEQUENCE [LARGE SCALE GENOMIC DNA]</scope>
    <source>
        <strain evidence="2 3">S9.2P</strain>
    </source>
</reference>
<dbReference type="InterPro" id="IPR031325">
    <property type="entry name" value="RHS_repeat"/>
</dbReference>
<evidence type="ECO:0000313" key="3">
    <source>
        <dbReference type="Proteomes" id="UP000317646"/>
    </source>
</evidence>
<keyword evidence="1" id="KW-0732">Signal</keyword>
<dbReference type="NCBIfam" id="TIGR01643">
    <property type="entry name" value="YD_repeat_2x"/>
    <property type="match status" value="1"/>
</dbReference>